<reference evidence="2" key="1">
    <citation type="submission" date="2023-06" db="EMBL/GenBank/DDBJ databases">
        <title>Survivors Of The Sea: Transcriptome response of Skeletonema marinoi to long-term dormancy.</title>
        <authorList>
            <person name="Pinder M.I.M."/>
            <person name="Kourtchenko O."/>
            <person name="Robertson E.K."/>
            <person name="Larsson T."/>
            <person name="Maumus F."/>
            <person name="Osuna-Cruz C.M."/>
            <person name="Vancaester E."/>
            <person name="Stenow R."/>
            <person name="Vandepoele K."/>
            <person name="Ploug H."/>
            <person name="Bruchert V."/>
            <person name="Godhe A."/>
            <person name="Topel M."/>
        </authorList>
    </citation>
    <scope>NUCLEOTIDE SEQUENCE</scope>
    <source>
        <strain evidence="2">R05AC</strain>
    </source>
</reference>
<protein>
    <submittedName>
        <fullName evidence="2">Uncharacterized protein</fullName>
    </submittedName>
</protein>
<comment type="caution">
    <text evidence="2">The sequence shown here is derived from an EMBL/GenBank/DDBJ whole genome shotgun (WGS) entry which is preliminary data.</text>
</comment>
<organism evidence="2 3">
    <name type="scientific">Skeletonema marinoi</name>
    <dbReference type="NCBI Taxonomy" id="267567"/>
    <lineage>
        <taxon>Eukaryota</taxon>
        <taxon>Sar</taxon>
        <taxon>Stramenopiles</taxon>
        <taxon>Ochrophyta</taxon>
        <taxon>Bacillariophyta</taxon>
        <taxon>Coscinodiscophyceae</taxon>
        <taxon>Thalassiosirophycidae</taxon>
        <taxon>Thalassiosirales</taxon>
        <taxon>Skeletonemataceae</taxon>
        <taxon>Skeletonema</taxon>
        <taxon>Skeletonema marinoi-dohrnii complex</taxon>
    </lineage>
</organism>
<evidence type="ECO:0000313" key="2">
    <source>
        <dbReference type="EMBL" id="KAK1733157.1"/>
    </source>
</evidence>
<proteinExistence type="predicted"/>
<feature type="compositionally biased region" description="Basic residues" evidence="1">
    <location>
        <begin position="1"/>
        <end position="11"/>
    </location>
</feature>
<sequence length="333" mass="36963">MRRSHSSKTHFVHQQQQHASVTDDARWGASMSNTNNPLNACAAAAGRSLLNRPTQINKTALRQRRLSEHNEVFPASAAETPLPPIRRTGTDLTLKSCLSSSSQTSMLQQSMHDLHRRRTTTMTDSFEIAAYNKNINSKIRRGAVSSSALLFANNKTNNTSASRNEEFKPITTRNVSFSHLQVREYEVTLGDNPSVSGGVPLSLGWRYNPKERISKLDSDDELGSGACGGGYTASSLIVDFDGSSNIDLSSKSSPTRRRSLKLSDRERHRRLSANPNVSAQDLQSVLQAVSSIRMERKESLDELRQERMMRQQQKLQMQTGSGSMGMGLSRRVL</sequence>
<evidence type="ECO:0000256" key="1">
    <source>
        <dbReference type="SAM" id="MobiDB-lite"/>
    </source>
</evidence>
<keyword evidence="3" id="KW-1185">Reference proteome</keyword>
<feature type="region of interest" description="Disordered" evidence="1">
    <location>
        <begin position="313"/>
        <end position="333"/>
    </location>
</feature>
<evidence type="ECO:0000313" key="3">
    <source>
        <dbReference type="Proteomes" id="UP001224775"/>
    </source>
</evidence>
<gene>
    <name evidence="2" type="ORF">QTG54_016134</name>
</gene>
<name>A0AAD8XSZ5_9STRA</name>
<dbReference type="Proteomes" id="UP001224775">
    <property type="component" value="Unassembled WGS sequence"/>
</dbReference>
<feature type="region of interest" description="Disordered" evidence="1">
    <location>
        <begin position="1"/>
        <end position="31"/>
    </location>
</feature>
<dbReference type="AlphaFoldDB" id="A0AAD8XSZ5"/>
<dbReference type="EMBL" id="JATAAI010000053">
    <property type="protein sequence ID" value="KAK1733157.1"/>
    <property type="molecule type" value="Genomic_DNA"/>
</dbReference>
<feature type="region of interest" description="Disordered" evidence="1">
    <location>
        <begin position="247"/>
        <end position="277"/>
    </location>
</feature>
<accession>A0AAD8XSZ5</accession>